<keyword evidence="2" id="KW-1185">Reference proteome</keyword>
<reference evidence="1 2" key="1">
    <citation type="submission" date="2019-08" db="EMBL/GenBank/DDBJ databases">
        <title>In-depth cultivation of the pig gut microbiome towards novel bacterial diversity and tailored functional studies.</title>
        <authorList>
            <person name="Wylensek D."/>
            <person name="Hitch T.C.A."/>
            <person name="Clavel T."/>
        </authorList>
    </citation>
    <scope>NUCLEOTIDE SEQUENCE [LARGE SCALE GENOMIC DNA]</scope>
    <source>
        <strain evidence="1 2">LKV-178-WT-2G</strain>
    </source>
</reference>
<dbReference type="Gene3D" id="1.10.287.1060">
    <property type="entry name" value="ESAT-6-like"/>
    <property type="match status" value="1"/>
</dbReference>
<dbReference type="InterPro" id="IPR036689">
    <property type="entry name" value="ESAT-6-like_sf"/>
</dbReference>
<proteinExistence type="predicted"/>
<comment type="caution">
    <text evidence="1">The sequence shown here is derived from an EMBL/GenBank/DDBJ whole genome shotgun (WGS) entry which is preliminary data.</text>
</comment>
<dbReference type="Pfam" id="PF06013">
    <property type="entry name" value="WXG100"/>
    <property type="match status" value="1"/>
</dbReference>
<dbReference type="RefSeq" id="WP_154460941.1">
    <property type="nucleotide sequence ID" value="NZ_JAQYTQ010000074.1"/>
</dbReference>
<dbReference type="EMBL" id="VUMM01000019">
    <property type="protein sequence ID" value="MSS02072.1"/>
    <property type="molecule type" value="Genomic_DNA"/>
</dbReference>
<dbReference type="AlphaFoldDB" id="A0A7X2T432"/>
<organism evidence="1 2">
    <name type="scientific">Floccifex porci</name>
    <dbReference type="NCBI Taxonomy" id="2606629"/>
    <lineage>
        <taxon>Bacteria</taxon>
        <taxon>Bacillati</taxon>
        <taxon>Bacillota</taxon>
        <taxon>Erysipelotrichia</taxon>
        <taxon>Erysipelotrichales</taxon>
        <taxon>Erysipelotrichaceae</taxon>
        <taxon>Floccifex</taxon>
    </lineage>
</organism>
<gene>
    <name evidence="1" type="ORF">FYJ50_08220</name>
</gene>
<evidence type="ECO:0000313" key="2">
    <source>
        <dbReference type="Proteomes" id="UP000470082"/>
    </source>
</evidence>
<dbReference type="InterPro" id="IPR010310">
    <property type="entry name" value="T7SS_ESAT-6-like"/>
</dbReference>
<name>A0A7X2T432_9FIRM</name>
<dbReference type="Proteomes" id="UP000470082">
    <property type="component" value="Unassembled WGS sequence"/>
</dbReference>
<dbReference type="SUPFAM" id="SSF140453">
    <property type="entry name" value="EsxAB dimer-like"/>
    <property type="match status" value="1"/>
</dbReference>
<evidence type="ECO:0000313" key="1">
    <source>
        <dbReference type="EMBL" id="MSS02072.1"/>
    </source>
</evidence>
<protein>
    <submittedName>
        <fullName evidence="1">WXG100 family type VII secretion target</fullName>
    </submittedName>
</protein>
<sequence length="94" mass="10889">MLQISYEDVSQYANQMSALKLQMMDTFSQIQMQMNSIMDIWNSPASIKFQEEFQLLVPAFSSFVEIMELYAQFLSQTAFTYKENEEMLTSAIGS</sequence>
<accession>A0A7X2T432</accession>